<feature type="region of interest" description="Disordered" evidence="5">
    <location>
        <begin position="237"/>
        <end position="257"/>
    </location>
</feature>
<evidence type="ECO:0000256" key="6">
    <source>
        <dbReference type="SAM" id="Phobius"/>
    </source>
</evidence>
<dbReference type="CTD" id="20241232"/>
<evidence type="ECO:0000256" key="4">
    <source>
        <dbReference type="ARBA" id="ARBA00023136"/>
    </source>
</evidence>
<dbReference type="Proteomes" id="UP000030746">
    <property type="component" value="Unassembled WGS sequence"/>
</dbReference>
<proteinExistence type="predicted"/>
<dbReference type="OMA" id="PIMNART"/>
<name>V4B3N0_LOTGI</name>
<dbReference type="Pfam" id="PF15795">
    <property type="entry name" value="Spec3"/>
    <property type="match status" value="1"/>
</dbReference>
<evidence type="ECO:0000313" key="7">
    <source>
        <dbReference type="EMBL" id="ESO82979.1"/>
    </source>
</evidence>
<keyword evidence="8" id="KW-1185">Reference proteome</keyword>
<feature type="transmembrane region" description="Helical" evidence="6">
    <location>
        <begin position="46"/>
        <end position="73"/>
    </location>
</feature>
<accession>V4B3N0</accession>
<dbReference type="OrthoDB" id="361532at2759"/>
<protein>
    <submittedName>
        <fullName evidence="7">Uncharacterized protein</fullName>
    </submittedName>
</protein>
<sequence>METLVASGTASSHCQGTFIAGLSILCCSRLRHKNGTKSNVVWVNSYVALLQFLTTFLFLLGWIWSIMWGVAFLSVSEYYKHKDPEHDKKDHNHHHHHHHNEHHHHHGNHQQHHLSKISSIPEDSHTDLVDTDTSNIHSNGTNSSSTPHAYNHTHELYVAPAPPANQTQPMIVLQHPPVNHSDKTKNADPLLVARTRHQKIIQRQMSDNQLSPFNLTHQHLEAIVIHDAPIPRLQRTETIDSTNSSTAAESNGVAVST</sequence>
<feature type="compositionally biased region" description="Polar residues" evidence="5">
    <location>
        <begin position="131"/>
        <end position="148"/>
    </location>
</feature>
<dbReference type="RefSeq" id="XP_009066347.1">
    <property type="nucleotide sequence ID" value="XM_009068099.1"/>
</dbReference>
<gene>
    <name evidence="7" type="ORF">LOTGIDRAFT_169804</name>
</gene>
<keyword evidence="4 6" id="KW-0472">Membrane</keyword>
<evidence type="ECO:0000256" key="3">
    <source>
        <dbReference type="ARBA" id="ARBA00022989"/>
    </source>
</evidence>
<dbReference type="EMBL" id="KB203827">
    <property type="protein sequence ID" value="ESO82979.1"/>
    <property type="molecule type" value="Genomic_DNA"/>
</dbReference>
<dbReference type="GeneID" id="20241232"/>
<evidence type="ECO:0000256" key="2">
    <source>
        <dbReference type="ARBA" id="ARBA00022692"/>
    </source>
</evidence>
<feature type="region of interest" description="Disordered" evidence="5">
    <location>
        <begin position="84"/>
        <end position="149"/>
    </location>
</feature>
<evidence type="ECO:0000256" key="1">
    <source>
        <dbReference type="ARBA" id="ARBA00004141"/>
    </source>
</evidence>
<dbReference type="HOGENOM" id="CLU_1082934_0_0_1"/>
<organism evidence="7 8">
    <name type="scientific">Lottia gigantea</name>
    <name type="common">Giant owl limpet</name>
    <dbReference type="NCBI Taxonomy" id="225164"/>
    <lineage>
        <taxon>Eukaryota</taxon>
        <taxon>Metazoa</taxon>
        <taxon>Spiralia</taxon>
        <taxon>Lophotrochozoa</taxon>
        <taxon>Mollusca</taxon>
        <taxon>Gastropoda</taxon>
        <taxon>Patellogastropoda</taxon>
        <taxon>Lottioidea</taxon>
        <taxon>Lottiidae</taxon>
        <taxon>Lottia</taxon>
    </lineage>
</organism>
<comment type="subcellular location">
    <subcellularLocation>
        <location evidence="1">Membrane</location>
        <topology evidence="1">Multi-pass membrane protein</topology>
    </subcellularLocation>
</comment>
<dbReference type="PANTHER" id="PTHR21676">
    <property type="entry name" value="PROTEIN STUM"/>
    <property type="match status" value="1"/>
</dbReference>
<dbReference type="InterPro" id="IPR026673">
    <property type="entry name" value="SPEC3/Stum"/>
</dbReference>
<reference evidence="7 8" key="1">
    <citation type="journal article" date="2013" name="Nature">
        <title>Insights into bilaterian evolution from three spiralian genomes.</title>
        <authorList>
            <person name="Simakov O."/>
            <person name="Marletaz F."/>
            <person name="Cho S.J."/>
            <person name="Edsinger-Gonzales E."/>
            <person name="Havlak P."/>
            <person name="Hellsten U."/>
            <person name="Kuo D.H."/>
            <person name="Larsson T."/>
            <person name="Lv J."/>
            <person name="Arendt D."/>
            <person name="Savage R."/>
            <person name="Osoegawa K."/>
            <person name="de Jong P."/>
            <person name="Grimwood J."/>
            <person name="Chapman J.A."/>
            <person name="Shapiro H."/>
            <person name="Aerts A."/>
            <person name="Otillar R.P."/>
            <person name="Terry A.Y."/>
            <person name="Boore J.L."/>
            <person name="Grigoriev I.V."/>
            <person name="Lindberg D.R."/>
            <person name="Seaver E.C."/>
            <person name="Weisblat D.A."/>
            <person name="Putnam N.H."/>
            <person name="Rokhsar D.S."/>
        </authorList>
    </citation>
    <scope>NUCLEOTIDE SEQUENCE [LARGE SCALE GENOMIC DNA]</scope>
</reference>
<dbReference type="AlphaFoldDB" id="V4B3N0"/>
<dbReference type="PANTHER" id="PTHR21676:SF6">
    <property type="entry name" value="PROTEIN STUM"/>
    <property type="match status" value="1"/>
</dbReference>
<dbReference type="GO" id="GO:0016020">
    <property type="term" value="C:membrane"/>
    <property type="evidence" value="ECO:0007669"/>
    <property type="project" value="UniProtKB-SubCell"/>
</dbReference>
<evidence type="ECO:0000256" key="5">
    <source>
        <dbReference type="SAM" id="MobiDB-lite"/>
    </source>
</evidence>
<dbReference type="KEGG" id="lgi:LOTGIDRAFT_169804"/>
<keyword evidence="2 6" id="KW-0812">Transmembrane</keyword>
<feature type="compositionally biased region" description="Basic residues" evidence="5">
    <location>
        <begin position="91"/>
        <end position="115"/>
    </location>
</feature>
<evidence type="ECO:0000313" key="8">
    <source>
        <dbReference type="Proteomes" id="UP000030746"/>
    </source>
</evidence>
<keyword evidence="3 6" id="KW-1133">Transmembrane helix</keyword>
<feature type="compositionally biased region" description="Polar residues" evidence="5">
    <location>
        <begin position="239"/>
        <end position="257"/>
    </location>
</feature>